<evidence type="ECO:0000259" key="1">
    <source>
        <dbReference type="Pfam" id="PF03235"/>
    </source>
</evidence>
<proteinExistence type="predicted"/>
<sequence length="581" mass="66684">MSYQSETIADILPRINTTYFLPALQREFVWTEVQICALFDSLMRRYPISSFLFWQVPMESRDDVEAYEFLHSVNESRNRAALARIHGRRDITFVLDGQQRLTALLVGLQGTYLGRKTKSGKGARTSVAKKMFLDLLHDGRFPDAEGETSYHFGFFDYTPTLINQNSYWFEAGRILNVGIDSGLQDLIDRQIKSIRDVRKLTSQEASVVEHNLTHFYESIWVDDAISYHAETDPDHERILEIFVRANSGGTKLSKSDLLLSTLTLHWGSENAREVINEFVDELNNKLTRKNRLNKDFVMKSCLVLLDQPVAYRVSSFTKGTCTIIRSWWDEVRQAIMRAVDAANAFGIDEDTLTSVNALIPVAYYLHQHPNLRLRGESAAEVLNAKRVRVWLISALLNHVLGGSSDSMLHKLREVLQIYRRPSGEFPIAELNKAVSEAGRTAASSDNAVDNVLRTTYGKDTCFLALSLLYDERNWGTINHSIDHLFPREAFKKNVADHVKELRDNFGNLALVISDENSGKKDRPLNEWLATRSQEYLKRHFIPADQSLWHIERFEEFLFERHKLLRARLQYVFSTDNKGVGE</sequence>
<dbReference type="PANTHER" id="PTHR37292">
    <property type="entry name" value="VNG6097C"/>
    <property type="match status" value="1"/>
</dbReference>
<evidence type="ECO:0000259" key="2">
    <source>
        <dbReference type="Pfam" id="PF07510"/>
    </source>
</evidence>
<evidence type="ECO:0000313" key="4">
    <source>
        <dbReference type="Proteomes" id="UP000324298"/>
    </source>
</evidence>
<dbReference type="AlphaFoldDB" id="A0A5A9XQ97"/>
<name>A0A5A9XQ97_9BACT</name>
<dbReference type="Pfam" id="PF03235">
    <property type="entry name" value="GmrSD_N"/>
    <property type="match status" value="1"/>
</dbReference>
<organism evidence="3 4">
    <name type="scientific">Oryzomonas rubra</name>
    <dbReference type="NCBI Taxonomy" id="2509454"/>
    <lineage>
        <taxon>Bacteria</taxon>
        <taxon>Pseudomonadati</taxon>
        <taxon>Thermodesulfobacteriota</taxon>
        <taxon>Desulfuromonadia</taxon>
        <taxon>Geobacterales</taxon>
        <taxon>Geobacteraceae</taxon>
        <taxon>Oryzomonas</taxon>
    </lineage>
</organism>
<feature type="domain" description="GmrSD restriction endonucleases N-terminal" evidence="1">
    <location>
        <begin position="9"/>
        <end position="262"/>
    </location>
</feature>
<dbReference type="InterPro" id="IPR011089">
    <property type="entry name" value="GmrSD_C"/>
</dbReference>
<reference evidence="3 4" key="1">
    <citation type="submission" date="2019-04" db="EMBL/GenBank/DDBJ databases">
        <title>Geobacter ruber sp. nov., ferric-reducing bacteria isolated from paddy soil.</title>
        <authorList>
            <person name="Xu Z."/>
            <person name="Masuda Y."/>
            <person name="Itoh H."/>
            <person name="Senoo K."/>
        </authorList>
    </citation>
    <scope>NUCLEOTIDE SEQUENCE [LARGE SCALE GENOMIC DNA]</scope>
    <source>
        <strain evidence="3 4">Red88</strain>
    </source>
</reference>
<dbReference type="Pfam" id="PF07510">
    <property type="entry name" value="GmrSD_C"/>
    <property type="match status" value="1"/>
</dbReference>
<comment type="caution">
    <text evidence="3">The sequence shown here is derived from an EMBL/GenBank/DDBJ whole genome shotgun (WGS) entry which is preliminary data.</text>
</comment>
<protein>
    <submittedName>
        <fullName evidence="3">DUF262 domain-containing protein</fullName>
    </submittedName>
</protein>
<accession>A0A5A9XQ97</accession>
<feature type="domain" description="GmrSD restriction endonucleases C-terminal" evidence="2">
    <location>
        <begin position="470"/>
        <end position="565"/>
    </location>
</feature>
<dbReference type="EMBL" id="SRSD01000002">
    <property type="protein sequence ID" value="KAA0894209.1"/>
    <property type="molecule type" value="Genomic_DNA"/>
</dbReference>
<evidence type="ECO:0000313" key="3">
    <source>
        <dbReference type="EMBL" id="KAA0894209.1"/>
    </source>
</evidence>
<dbReference type="InterPro" id="IPR004919">
    <property type="entry name" value="GmrSD_N"/>
</dbReference>
<dbReference type="RefSeq" id="WP_149306366.1">
    <property type="nucleotide sequence ID" value="NZ_SRSD01000002.1"/>
</dbReference>
<dbReference type="Proteomes" id="UP000324298">
    <property type="component" value="Unassembled WGS sequence"/>
</dbReference>
<gene>
    <name evidence="3" type="ORF">ET418_04440</name>
</gene>
<dbReference type="PANTHER" id="PTHR37292:SF2">
    <property type="entry name" value="DUF262 DOMAIN-CONTAINING PROTEIN"/>
    <property type="match status" value="1"/>
</dbReference>
<dbReference type="OrthoDB" id="9798761at2"/>
<keyword evidence="4" id="KW-1185">Reference proteome</keyword>